<dbReference type="PANTHER" id="PTHR16128">
    <property type="entry name" value="FAD/NAD(P)-BINDING OXIDOREDUCTASE FAMILY PROTEIN"/>
    <property type="match status" value="1"/>
</dbReference>
<dbReference type="PRINTS" id="PR00419">
    <property type="entry name" value="ADXRDTASE"/>
</dbReference>
<sequence length="365" mass="39712">MLTHKTASIAVVGAGLAGSACARALRQAGHRVQVFDKARGPGGRLATRRFEWLREDGAPGRARLDHGALGFTAGSEAFQDFLREMQGLGVVTPWVPDLAPDSLPLEREGPLLVATPDMPALCRQLLAGMGTQWSAQVDRLTRDETGWQLHVGDQAVAETFDVVVLAIPPAQAAVLLNGLRDDWARYASLVPMQPCWTLMGVAAVEAQDAARESQWSLARPETGPLAWVMRNDRRPGRSADAGQAQWVVHARAGWSRLNLEQDADWVKHQLSTALEVVLGHRVRWLHSVVHRWRYALPPMSRTPAHPQPPAPHHWWDERMGLGVCGDLFTGHGMDGVEGAYLSALALVDAMRGSLPTSTPQPSAAV</sequence>
<name>A0ABR6GM16_9BURK</name>
<accession>A0ABR6GM16</accession>
<reference evidence="1 2" key="1">
    <citation type="submission" date="2020-08" db="EMBL/GenBank/DDBJ databases">
        <title>Genomic Encyclopedia of Type Strains, Phase III (KMG-III): the genomes of soil and plant-associated and newly described type strains.</title>
        <authorList>
            <person name="Whitman W."/>
        </authorList>
    </citation>
    <scope>NUCLEOTIDE SEQUENCE [LARGE SCALE GENOMIC DNA]</scope>
    <source>
        <strain evidence="1 2">CECT 7247</strain>
    </source>
</reference>
<dbReference type="PANTHER" id="PTHR16128:SF5">
    <property type="entry name" value="FAD_NAD(P)-BINDING OXIDOREDUCTASE FAMILY PROTEIN"/>
    <property type="match status" value="1"/>
</dbReference>
<dbReference type="RefSeq" id="WP_088449219.1">
    <property type="nucleotide sequence ID" value="NZ_JACHXO010000001.1"/>
</dbReference>
<evidence type="ECO:0000313" key="2">
    <source>
        <dbReference type="Proteomes" id="UP000574369"/>
    </source>
</evidence>
<dbReference type="InterPro" id="IPR036188">
    <property type="entry name" value="FAD/NAD-bd_sf"/>
</dbReference>
<protein>
    <recommendedName>
        <fullName evidence="3">Amine oxidase domain-containing protein</fullName>
    </recommendedName>
</protein>
<dbReference type="EMBL" id="JACHXO010000001">
    <property type="protein sequence ID" value="MBB3193157.1"/>
    <property type="molecule type" value="Genomic_DNA"/>
</dbReference>
<dbReference type="Gene3D" id="3.50.50.60">
    <property type="entry name" value="FAD/NAD(P)-binding domain"/>
    <property type="match status" value="1"/>
</dbReference>
<evidence type="ECO:0000313" key="1">
    <source>
        <dbReference type="EMBL" id="MBB3193157.1"/>
    </source>
</evidence>
<dbReference type="Pfam" id="PF13450">
    <property type="entry name" value="NAD_binding_8"/>
    <property type="match status" value="1"/>
</dbReference>
<dbReference type="PROSITE" id="PS51257">
    <property type="entry name" value="PROKAR_LIPOPROTEIN"/>
    <property type="match status" value="1"/>
</dbReference>
<dbReference type="Gene3D" id="3.90.660.10">
    <property type="match status" value="1"/>
</dbReference>
<keyword evidence="2" id="KW-1185">Reference proteome</keyword>
<comment type="caution">
    <text evidence="1">The sequence shown here is derived from an EMBL/GenBank/DDBJ whole genome shotgun (WGS) entry which is preliminary data.</text>
</comment>
<dbReference type="SUPFAM" id="SSF51905">
    <property type="entry name" value="FAD/NAD(P)-binding domain"/>
    <property type="match status" value="1"/>
</dbReference>
<organism evidence="1 2">
    <name type="scientific">Roseateles terrae</name>
    <dbReference type="NCBI Taxonomy" id="431060"/>
    <lineage>
        <taxon>Bacteria</taxon>
        <taxon>Pseudomonadati</taxon>
        <taxon>Pseudomonadota</taxon>
        <taxon>Betaproteobacteria</taxon>
        <taxon>Burkholderiales</taxon>
        <taxon>Sphaerotilaceae</taxon>
        <taxon>Roseateles</taxon>
    </lineage>
</organism>
<proteinExistence type="predicted"/>
<gene>
    <name evidence="1" type="ORF">FHS28_000522</name>
</gene>
<evidence type="ECO:0008006" key="3">
    <source>
        <dbReference type="Google" id="ProtNLM"/>
    </source>
</evidence>
<dbReference type="Proteomes" id="UP000574369">
    <property type="component" value="Unassembled WGS sequence"/>
</dbReference>